<dbReference type="AlphaFoldDB" id="A0A6M5YXF2"/>
<proteinExistence type="predicted"/>
<protein>
    <recommendedName>
        <fullName evidence="4">Inhibitor I9 domain-containing protein</fullName>
    </recommendedName>
</protein>
<dbReference type="Proteomes" id="UP000503447">
    <property type="component" value="Chromosome"/>
</dbReference>
<gene>
    <name evidence="2" type="ORF">FTUN_6392</name>
</gene>
<evidence type="ECO:0000313" key="2">
    <source>
        <dbReference type="EMBL" id="QJW98797.1"/>
    </source>
</evidence>
<evidence type="ECO:0000313" key="3">
    <source>
        <dbReference type="Proteomes" id="UP000503447"/>
    </source>
</evidence>
<feature type="region of interest" description="Disordered" evidence="1">
    <location>
        <begin position="1"/>
        <end position="22"/>
    </location>
</feature>
<organism evidence="2 3">
    <name type="scientific">Frigoriglobus tundricola</name>
    <dbReference type="NCBI Taxonomy" id="2774151"/>
    <lineage>
        <taxon>Bacteria</taxon>
        <taxon>Pseudomonadati</taxon>
        <taxon>Planctomycetota</taxon>
        <taxon>Planctomycetia</taxon>
        <taxon>Gemmatales</taxon>
        <taxon>Gemmataceae</taxon>
        <taxon>Frigoriglobus</taxon>
    </lineage>
</organism>
<dbReference type="KEGG" id="ftj:FTUN_6392"/>
<dbReference type="EMBL" id="CP053452">
    <property type="protein sequence ID" value="QJW98797.1"/>
    <property type="molecule type" value="Genomic_DNA"/>
</dbReference>
<sequence>MAPQHPYRPSLPGPLPGSAPPGVPGGMYQYVVNLVPPDLPERATGSRTGVVDAYTRVATEFIGRARQALAERGLTNQVDGFGEAYGLPVVTLTATPSAAAVLETLPGVEAVYRDDNRLGLTT</sequence>
<keyword evidence="3" id="KW-1185">Reference proteome</keyword>
<reference evidence="3" key="1">
    <citation type="submission" date="2020-05" db="EMBL/GenBank/DDBJ databases">
        <title>Frigoriglobus tundricola gen. nov., sp. nov., a psychrotolerant cellulolytic planctomycete of the family Gemmataceae with two divergent copies of 16S rRNA gene.</title>
        <authorList>
            <person name="Kulichevskaya I.S."/>
            <person name="Ivanova A.A."/>
            <person name="Naumoff D.G."/>
            <person name="Beletsky A.V."/>
            <person name="Rijpstra W.I.C."/>
            <person name="Sinninghe Damste J.S."/>
            <person name="Mardanov A.V."/>
            <person name="Ravin N.V."/>
            <person name="Dedysh S.N."/>
        </authorList>
    </citation>
    <scope>NUCLEOTIDE SEQUENCE [LARGE SCALE GENOMIC DNA]</scope>
    <source>
        <strain evidence="3">PL17</strain>
    </source>
</reference>
<name>A0A6M5YXF2_9BACT</name>
<feature type="compositionally biased region" description="Pro residues" evidence="1">
    <location>
        <begin position="9"/>
        <end position="22"/>
    </location>
</feature>
<evidence type="ECO:0000256" key="1">
    <source>
        <dbReference type="SAM" id="MobiDB-lite"/>
    </source>
</evidence>
<evidence type="ECO:0008006" key="4">
    <source>
        <dbReference type="Google" id="ProtNLM"/>
    </source>
</evidence>
<accession>A0A6M5YXF2</accession>